<reference evidence="4" key="1">
    <citation type="submission" date="2017-04" db="EMBL/GenBank/DDBJ databases">
        <title>Plasmodium gonderi genome.</title>
        <authorList>
            <person name="Arisue N."/>
            <person name="Honma H."/>
            <person name="Kawai S."/>
            <person name="Tougan T."/>
            <person name="Tanabe K."/>
            <person name="Horii T."/>
        </authorList>
    </citation>
    <scope>NUCLEOTIDE SEQUENCE [LARGE SCALE GENOMIC DNA]</scope>
    <source>
        <strain evidence="4">ATCC 30045</strain>
    </source>
</reference>
<protein>
    <submittedName>
        <fullName evidence="3">Uncharacterized protein</fullName>
    </submittedName>
</protein>
<gene>
    <name evidence="3" type="ORF">PGO_146160</name>
</gene>
<dbReference type="Proteomes" id="UP000195521">
    <property type="component" value="Unassembled WGS sequence"/>
</dbReference>
<dbReference type="GeneID" id="39750564"/>
<dbReference type="RefSeq" id="XP_028546407.1">
    <property type="nucleotide sequence ID" value="XM_028690606.1"/>
</dbReference>
<comment type="caution">
    <text evidence="3">The sequence shown here is derived from an EMBL/GenBank/DDBJ whole genome shotgun (WGS) entry which is preliminary data.</text>
</comment>
<dbReference type="EMBL" id="BDQF01000015">
    <property type="protein sequence ID" value="GAW83818.1"/>
    <property type="molecule type" value="Genomic_DNA"/>
</dbReference>
<keyword evidence="4" id="KW-1185">Reference proteome</keyword>
<keyword evidence="1" id="KW-0175">Coiled coil</keyword>
<feature type="compositionally biased region" description="Basic and acidic residues" evidence="2">
    <location>
        <begin position="395"/>
        <end position="412"/>
    </location>
</feature>
<feature type="compositionally biased region" description="Basic and acidic residues" evidence="2">
    <location>
        <begin position="423"/>
        <end position="433"/>
    </location>
</feature>
<accession>A0A1Y1JQL4</accession>
<feature type="region of interest" description="Disordered" evidence="2">
    <location>
        <begin position="563"/>
        <end position="586"/>
    </location>
</feature>
<dbReference type="OrthoDB" id="378536at2759"/>
<feature type="coiled-coil region" evidence="1">
    <location>
        <begin position="102"/>
        <end position="136"/>
    </location>
</feature>
<sequence length="643" mass="76738">MNEDKEKVVAIHNESKNNEKQRGIRKNAADNNDCHNELQKYKQSFYIIRKTINLIKNHYNNKINKIVNLRQRERKHLSHLKRENIILEDKSTFYAEHVEELKKIYTEQIKLKNNKIQNLQDELDKMRITTENEIESNNTRILKLREDQIERLSQQLDTINILYQKQVDNNRKLIKELEELNRSIMYLNNKIQEEKNNRSCISRRLKYYKRYNKNKKRFKLNFDLMNQEVSGKREREEEGDICVSVLCHLKTELDMIDDENSKNMNKRRNTGECCSNMDSVVDIAVDSNVVNGVDRIVKKKWKKKNRNTYYHNERITMKSNNFFQKVLESNYKKKKKKKSTLFDTIYKKQFFSFYKQVFTENNDIKFENKKMFSSALKNNKKSNGRYNDLHKEIKENIQKREIKKDSRRKDNDMSSNACNANNDHNRIGSKKRSDTNSLTLNNIYFYSNFDDNFDDKRDYVNDGRDYVNDGRDYVNDGRDYVNDGRDYVNDGRDYVNDGRDYVNDGRDYVNDGRDYVNDGRDYVNDGRDYVNDKRDYVNDKRDYVNEKCDYLYQDFSNLTNPMLSINDRRGLPNREQNDDDDNNEGEMSRIISTTHEEPNRLPKGVCANVQNIVCENNIHGETNPLKENIHMEESIKGRGVNLP</sequence>
<evidence type="ECO:0000313" key="4">
    <source>
        <dbReference type="Proteomes" id="UP000195521"/>
    </source>
</evidence>
<name>A0A1Y1JQL4_PLAGO</name>
<feature type="region of interest" description="Disordered" evidence="2">
    <location>
        <begin position="395"/>
        <end position="433"/>
    </location>
</feature>
<evidence type="ECO:0000256" key="1">
    <source>
        <dbReference type="SAM" id="Coils"/>
    </source>
</evidence>
<dbReference type="AlphaFoldDB" id="A0A1Y1JQL4"/>
<feature type="compositionally biased region" description="Basic and acidic residues" evidence="2">
    <location>
        <begin position="566"/>
        <end position="576"/>
    </location>
</feature>
<feature type="coiled-coil region" evidence="1">
    <location>
        <begin position="163"/>
        <end position="197"/>
    </location>
</feature>
<feature type="compositionally biased region" description="Polar residues" evidence="2">
    <location>
        <begin position="413"/>
        <end position="422"/>
    </location>
</feature>
<organism evidence="3 4">
    <name type="scientific">Plasmodium gonderi</name>
    <dbReference type="NCBI Taxonomy" id="77519"/>
    <lineage>
        <taxon>Eukaryota</taxon>
        <taxon>Sar</taxon>
        <taxon>Alveolata</taxon>
        <taxon>Apicomplexa</taxon>
        <taxon>Aconoidasida</taxon>
        <taxon>Haemosporida</taxon>
        <taxon>Plasmodiidae</taxon>
        <taxon>Plasmodium</taxon>
        <taxon>Plasmodium (Plasmodium)</taxon>
    </lineage>
</organism>
<evidence type="ECO:0000256" key="2">
    <source>
        <dbReference type="SAM" id="MobiDB-lite"/>
    </source>
</evidence>
<evidence type="ECO:0000313" key="3">
    <source>
        <dbReference type="EMBL" id="GAW83818.1"/>
    </source>
</evidence>
<proteinExistence type="predicted"/>